<keyword evidence="4" id="KW-1185">Reference proteome</keyword>
<evidence type="ECO:0000313" key="4">
    <source>
        <dbReference type="Proteomes" id="UP000694523"/>
    </source>
</evidence>
<accession>A0A8C6WXJ7</accession>
<dbReference type="SUPFAM" id="SSF81296">
    <property type="entry name" value="E set domains"/>
    <property type="match status" value="2"/>
</dbReference>
<feature type="domain" description="Arrestin C-terminal-like" evidence="2">
    <location>
        <begin position="137"/>
        <end position="262"/>
    </location>
</feature>
<dbReference type="InterPro" id="IPR011022">
    <property type="entry name" value="Arrestin_C-like"/>
</dbReference>
<dbReference type="Proteomes" id="UP000694523">
    <property type="component" value="Unplaced"/>
</dbReference>
<evidence type="ECO:0000256" key="1">
    <source>
        <dbReference type="ARBA" id="ARBA00005298"/>
    </source>
</evidence>
<organism evidence="3 4">
    <name type="scientific">Neogobius melanostomus</name>
    <name type="common">round goby</name>
    <dbReference type="NCBI Taxonomy" id="47308"/>
    <lineage>
        <taxon>Eukaryota</taxon>
        <taxon>Metazoa</taxon>
        <taxon>Chordata</taxon>
        <taxon>Craniata</taxon>
        <taxon>Vertebrata</taxon>
        <taxon>Euteleostomi</taxon>
        <taxon>Actinopterygii</taxon>
        <taxon>Neopterygii</taxon>
        <taxon>Teleostei</taxon>
        <taxon>Neoteleostei</taxon>
        <taxon>Acanthomorphata</taxon>
        <taxon>Gobiaria</taxon>
        <taxon>Gobiiformes</taxon>
        <taxon>Gobioidei</taxon>
        <taxon>Gobiidae</taxon>
        <taxon>Benthophilinae</taxon>
        <taxon>Neogobiini</taxon>
        <taxon>Neogobius</taxon>
    </lineage>
</organism>
<dbReference type="InterPro" id="IPR014752">
    <property type="entry name" value="Arrestin-like_C"/>
</dbReference>
<dbReference type="Pfam" id="PF00339">
    <property type="entry name" value="Arrestin_N"/>
    <property type="match status" value="1"/>
</dbReference>
<protein>
    <recommendedName>
        <fullName evidence="2">Arrestin C-terminal-like domain-containing protein</fullName>
    </recommendedName>
</protein>
<reference evidence="3" key="1">
    <citation type="submission" date="2025-08" db="UniProtKB">
        <authorList>
            <consortium name="Ensembl"/>
        </authorList>
    </citation>
    <scope>IDENTIFICATION</scope>
</reference>
<comment type="similarity">
    <text evidence="1">Belongs to the arrestin family.</text>
</comment>
<dbReference type="InterPro" id="IPR011021">
    <property type="entry name" value="Arrestin-like_N"/>
</dbReference>
<dbReference type="SMART" id="SM01017">
    <property type="entry name" value="Arrestin_C"/>
    <property type="match status" value="1"/>
</dbReference>
<dbReference type="Ensembl" id="ENSNMLT00000043724.1">
    <property type="protein sequence ID" value="ENSNMLP00000039302.1"/>
    <property type="gene ID" value="ENSNMLG00000024177.1"/>
</dbReference>
<dbReference type="PANTHER" id="PTHR11188">
    <property type="entry name" value="ARRESTIN DOMAIN CONTAINING PROTEIN"/>
    <property type="match status" value="1"/>
</dbReference>
<dbReference type="GO" id="GO:0005886">
    <property type="term" value="C:plasma membrane"/>
    <property type="evidence" value="ECO:0007669"/>
    <property type="project" value="TreeGrafter"/>
</dbReference>
<evidence type="ECO:0000259" key="2">
    <source>
        <dbReference type="SMART" id="SM01017"/>
    </source>
</evidence>
<dbReference type="InterPro" id="IPR014756">
    <property type="entry name" value="Ig_E-set"/>
</dbReference>
<dbReference type="InterPro" id="IPR050357">
    <property type="entry name" value="Arrestin_domain-protein"/>
</dbReference>
<dbReference type="GO" id="GO:0007399">
    <property type="term" value="P:nervous system development"/>
    <property type="evidence" value="ECO:0007669"/>
    <property type="project" value="UniProtKB-ARBA"/>
</dbReference>
<sequence>MPSIRNLTITYDVETLFVKAKGDVNVQWSEQLGESSYSAHRRLFKQKHFLIAEEHKDTILPSGVHIFKFRIDIPLGNMPSSFRGTNGKVVYKLEAKLSRNWRIDRIVEKEIYFSTKSFLNIDQLMTGSINKEVGIFSKGSVQMDATVDRRGYAPGDTVSINAKIRNSSSKDVTPKFSLIQTVMCCANGNTVYEKNLICKEVGGCVQPQTHNEVRSKFKIPSDAPLTINNCDILSVEYSIKVTALIYSKTPNVLFPFSLSSWTQTGLKLEATKLFHVFPI</sequence>
<dbReference type="GO" id="GO:0015031">
    <property type="term" value="P:protein transport"/>
    <property type="evidence" value="ECO:0007669"/>
    <property type="project" value="TreeGrafter"/>
</dbReference>
<dbReference type="PANTHER" id="PTHR11188:SF135">
    <property type="entry name" value="ARRESTIN DOMAIN CONTAINING 3-LIKE-RELATED"/>
    <property type="match status" value="1"/>
</dbReference>
<proteinExistence type="inferred from homology"/>
<evidence type="ECO:0000313" key="3">
    <source>
        <dbReference type="Ensembl" id="ENSNMLP00000039302.1"/>
    </source>
</evidence>
<dbReference type="Pfam" id="PF02752">
    <property type="entry name" value="Arrestin_C"/>
    <property type="match status" value="1"/>
</dbReference>
<reference evidence="3" key="2">
    <citation type="submission" date="2025-09" db="UniProtKB">
        <authorList>
            <consortium name="Ensembl"/>
        </authorList>
    </citation>
    <scope>IDENTIFICATION</scope>
</reference>
<dbReference type="AlphaFoldDB" id="A0A8C6WXJ7"/>
<dbReference type="GO" id="GO:0005737">
    <property type="term" value="C:cytoplasm"/>
    <property type="evidence" value="ECO:0007669"/>
    <property type="project" value="TreeGrafter"/>
</dbReference>
<dbReference type="Gene3D" id="2.60.40.640">
    <property type="match status" value="2"/>
</dbReference>
<name>A0A8C6WXJ7_9GOBI</name>